<dbReference type="KEGG" id="fpn:ABE65_007850"/>
<name>A0A160IKK6_9BACL</name>
<evidence type="ECO:0000313" key="3">
    <source>
        <dbReference type="Proteomes" id="UP000076623"/>
    </source>
</evidence>
<keyword evidence="3" id="KW-1185">Reference proteome</keyword>
<evidence type="ECO:0008006" key="4">
    <source>
        <dbReference type="Google" id="ProtNLM"/>
    </source>
</evidence>
<feature type="transmembrane region" description="Helical" evidence="1">
    <location>
        <begin position="56"/>
        <end position="75"/>
    </location>
</feature>
<gene>
    <name evidence="2" type="ORF">ABE65_007850</name>
</gene>
<proteinExistence type="predicted"/>
<keyword evidence="1" id="KW-0812">Transmembrane</keyword>
<dbReference type="EMBL" id="CP015378">
    <property type="protein sequence ID" value="ANC76718.1"/>
    <property type="molecule type" value="Genomic_DNA"/>
</dbReference>
<dbReference type="AlphaFoldDB" id="A0A160IKK6"/>
<feature type="transmembrane region" description="Helical" evidence="1">
    <location>
        <begin position="28"/>
        <end position="47"/>
    </location>
</feature>
<evidence type="ECO:0000256" key="1">
    <source>
        <dbReference type="SAM" id="Phobius"/>
    </source>
</evidence>
<protein>
    <recommendedName>
        <fullName evidence="4">DUF4181 domain-containing protein</fullName>
    </recommendedName>
</protein>
<sequence length="76" mass="8867">MRVLLCTFIQIVMWCGYSIVLFLSHHDHNFYETILMLMFGYFNFLVAQRLNINKSVALNMTISLTLIYVTGKMIIG</sequence>
<accession>A0A160IKK6</accession>
<reference evidence="2 3" key="1">
    <citation type="submission" date="2016-04" db="EMBL/GenBank/DDBJ databases">
        <title>Complete genome sequence of Fictibacillus phosphorivorans G25-29, a strain toxic to nematodes.</title>
        <authorList>
            <person name="Zheng Z."/>
        </authorList>
    </citation>
    <scope>NUCLEOTIDE SEQUENCE [LARGE SCALE GENOMIC DNA]</scope>
    <source>
        <strain evidence="2 3">G25-29</strain>
    </source>
</reference>
<organism evidence="2 3">
    <name type="scientific">Fictibacillus phosphorivorans</name>
    <dbReference type="NCBI Taxonomy" id="1221500"/>
    <lineage>
        <taxon>Bacteria</taxon>
        <taxon>Bacillati</taxon>
        <taxon>Bacillota</taxon>
        <taxon>Bacilli</taxon>
        <taxon>Bacillales</taxon>
        <taxon>Fictibacillaceae</taxon>
        <taxon>Fictibacillus</taxon>
    </lineage>
</organism>
<dbReference type="Proteomes" id="UP000076623">
    <property type="component" value="Chromosome"/>
</dbReference>
<keyword evidence="1" id="KW-0472">Membrane</keyword>
<keyword evidence="1" id="KW-1133">Transmembrane helix</keyword>
<evidence type="ECO:0000313" key="2">
    <source>
        <dbReference type="EMBL" id="ANC76718.1"/>
    </source>
</evidence>
<dbReference type="STRING" id="1221500.ABE65_007850"/>